<name>A0AAP2DR23_9BACT</name>
<proteinExistence type="predicted"/>
<dbReference type="RefSeq" id="WP_254169668.1">
    <property type="nucleotide sequence ID" value="NZ_JAHESF010000053.1"/>
</dbReference>
<dbReference type="Proteomes" id="UP001319200">
    <property type="component" value="Unassembled WGS sequence"/>
</dbReference>
<evidence type="ECO:0000313" key="1">
    <source>
        <dbReference type="EMBL" id="MBT1700980.1"/>
    </source>
</evidence>
<organism evidence="1 2">
    <name type="scientific">Chryseosolibacter histidini</name>
    <dbReference type="NCBI Taxonomy" id="2782349"/>
    <lineage>
        <taxon>Bacteria</taxon>
        <taxon>Pseudomonadati</taxon>
        <taxon>Bacteroidota</taxon>
        <taxon>Cytophagia</taxon>
        <taxon>Cytophagales</taxon>
        <taxon>Chryseotaleaceae</taxon>
        <taxon>Chryseosolibacter</taxon>
    </lineage>
</organism>
<sequence length="50" mass="5939">MIWLTLLLTVIITTAIVYGAGWIRRHRETHPELYKNRGVIGFIVWLILQY</sequence>
<dbReference type="AlphaFoldDB" id="A0AAP2DR23"/>
<reference evidence="1 2" key="1">
    <citation type="submission" date="2021-05" db="EMBL/GenBank/DDBJ databases">
        <title>A Polyphasic approach of four new species of the genus Ohtaekwangia: Ohtaekwangia histidinii sp. nov., Ohtaekwangia cretensis sp. nov., Ohtaekwangia indiensis sp. nov., Ohtaekwangia reichenbachii sp. nov. from diverse environment.</title>
        <authorList>
            <person name="Octaviana S."/>
        </authorList>
    </citation>
    <scope>NUCLEOTIDE SEQUENCE [LARGE SCALE GENOMIC DNA]</scope>
    <source>
        <strain evidence="1 2">PWU4</strain>
    </source>
</reference>
<gene>
    <name evidence="1" type="ORF">KK083_29070</name>
</gene>
<evidence type="ECO:0000313" key="2">
    <source>
        <dbReference type="Proteomes" id="UP001319200"/>
    </source>
</evidence>
<keyword evidence="2" id="KW-1185">Reference proteome</keyword>
<comment type="caution">
    <text evidence="1">The sequence shown here is derived from an EMBL/GenBank/DDBJ whole genome shotgun (WGS) entry which is preliminary data.</text>
</comment>
<dbReference type="EMBL" id="JAHESF010000053">
    <property type="protein sequence ID" value="MBT1700980.1"/>
    <property type="molecule type" value="Genomic_DNA"/>
</dbReference>
<protein>
    <submittedName>
        <fullName evidence="1">Uncharacterized protein</fullName>
    </submittedName>
</protein>
<accession>A0AAP2DR23</accession>